<protein>
    <submittedName>
        <fullName evidence="2">Uncharacterized protein</fullName>
    </submittedName>
</protein>
<name>A0A835SHD1_VANPL</name>
<evidence type="ECO:0000313" key="3">
    <source>
        <dbReference type="Proteomes" id="UP000636800"/>
    </source>
</evidence>
<proteinExistence type="predicted"/>
<dbReference type="AlphaFoldDB" id="A0A835SHD1"/>
<evidence type="ECO:0000313" key="1">
    <source>
        <dbReference type="EMBL" id="KAG0499664.1"/>
    </source>
</evidence>
<dbReference type="Proteomes" id="UP000636800">
    <property type="component" value="Chromosome 1"/>
</dbReference>
<accession>A0A835SHD1</accession>
<dbReference type="Proteomes" id="UP000639772">
    <property type="component" value="Chromosome 1"/>
</dbReference>
<reference evidence="3 4" key="1">
    <citation type="journal article" date="2020" name="Nat. Food">
        <title>A phased Vanilla planifolia genome enables genetic improvement of flavour and production.</title>
        <authorList>
            <person name="Hasing T."/>
            <person name="Tang H."/>
            <person name="Brym M."/>
            <person name="Khazi F."/>
            <person name="Huang T."/>
            <person name="Chambers A.H."/>
        </authorList>
    </citation>
    <scope>NUCLEOTIDE SEQUENCE [LARGE SCALE GENOMIC DNA]</scope>
    <source>
        <tissue evidence="2">Leaf</tissue>
    </source>
</reference>
<dbReference type="EMBL" id="JADCNL010000001">
    <property type="protein sequence ID" value="KAG0499664.1"/>
    <property type="molecule type" value="Genomic_DNA"/>
</dbReference>
<evidence type="ECO:0000313" key="2">
    <source>
        <dbReference type="EMBL" id="KAG0503867.1"/>
    </source>
</evidence>
<gene>
    <name evidence="2" type="ORF">HPP92_003939</name>
    <name evidence="1" type="ORF">HPP92_004355</name>
</gene>
<sequence length="63" mass="6749">MDETNQIVGYNDTEQAPTAIDAGGFILHGRVPDAGMAGCASSPLQIKAAAVRRRPRARSPRRE</sequence>
<dbReference type="EMBL" id="JADCNM010000001">
    <property type="protein sequence ID" value="KAG0503867.1"/>
    <property type="molecule type" value="Genomic_DNA"/>
</dbReference>
<keyword evidence="3" id="KW-1185">Reference proteome</keyword>
<evidence type="ECO:0000313" key="4">
    <source>
        <dbReference type="Proteomes" id="UP000639772"/>
    </source>
</evidence>
<comment type="caution">
    <text evidence="2">The sequence shown here is derived from an EMBL/GenBank/DDBJ whole genome shotgun (WGS) entry which is preliminary data.</text>
</comment>
<organism evidence="2 4">
    <name type="scientific">Vanilla planifolia</name>
    <name type="common">Vanilla</name>
    <dbReference type="NCBI Taxonomy" id="51239"/>
    <lineage>
        <taxon>Eukaryota</taxon>
        <taxon>Viridiplantae</taxon>
        <taxon>Streptophyta</taxon>
        <taxon>Embryophyta</taxon>
        <taxon>Tracheophyta</taxon>
        <taxon>Spermatophyta</taxon>
        <taxon>Magnoliopsida</taxon>
        <taxon>Liliopsida</taxon>
        <taxon>Asparagales</taxon>
        <taxon>Orchidaceae</taxon>
        <taxon>Vanilloideae</taxon>
        <taxon>Vanilleae</taxon>
        <taxon>Vanilla</taxon>
    </lineage>
</organism>